<gene>
    <name evidence="1" type="ORF">GCM10009839_88630</name>
</gene>
<evidence type="ECO:0000313" key="1">
    <source>
        <dbReference type="EMBL" id="GAA2063588.1"/>
    </source>
</evidence>
<comment type="caution">
    <text evidence="1">The sequence shown here is derived from an EMBL/GenBank/DDBJ whole genome shotgun (WGS) entry which is preliminary data.</text>
</comment>
<dbReference type="EMBL" id="BAAAQN010000092">
    <property type="protein sequence ID" value="GAA2063588.1"/>
    <property type="molecule type" value="Genomic_DNA"/>
</dbReference>
<dbReference type="InterPro" id="IPR023214">
    <property type="entry name" value="HAD_sf"/>
</dbReference>
<dbReference type="InterPro" id="IPR041492">
    <property type="entry name" value="HAD_2"/>
</dbReference>
<dbReference type="SFLD" id="SFLDG01129">
    <property type="entry name" value="C1.5:_HAD__Beta-PGM__Phosphata"/>
    <property type="match status" value="1"/>
</dbReference>
<keyword evidence="2" id="KW-1185">Reference proteome</keyword>
<dbReference type="Pfam" id="PF13419">
    <property type="entry name" value="HAD_2"/>
    <property type="match status" value="1"/>
</dbReference>
<dbReference type="InterPro" id="IPR050155">
    <property type="entry name" value="HAD-like_hydrolase_sf"/>
</dbReference>
<proteinExistence type="predicted"/>
<dbReference type="GO" id="GO:0016787">
    <property type="term" value="F:hydrolase activity"/>
    <property type="evidence" value="ECO:0007669"/>
    <property type="project" value="UniProtKB-KW"/>
</dbReference>
<dbReference type="Gene3D" id="3.40.50.1000">
    <property type="entry name" value="HAD superfamily/HAD-like"/>
    <property type="match status" value="1"/>
</dbReference>
<sequence>MTVPNNHMPLHLVWDWNGTVLNDFEIILRSTNDSFGDHGLAPITAEQYRTQIKMPIRSFYADILGHEPTDEEWEGLDSTFHKYYVAYERQARLSDGLPDLFRDWAGRGHSQSLLSMYHDDKLVPVVGHHGIAHHFALVQGTTPPRPARKAEHLADHLRRLRMEPSRVVLIGDSPDDAAAARSVGARVILYSGGFAAAASLRATGAPIADSLIAAVAMIEELGAAEEA</sequence>
<dbReference type="PANTHER" id="PTHR43434">
    <property type="entry name" value="PHOSPHOGLYCOLATE PHOSPHATASE"/>
    <property type="match status" value="1"/>
</dbReference>
<organism evidence="1 2">
    <name type="scientific">Catenulispora yoronensis</name>
    <dbReference type="NCBI Taxonomy" id="450799"/>
    <lineage>
        <taxon>Bacteria</taxon>
        <taxon>Bacillati</taxon>
        <taxon>Actinomycetota</taxon>
        <taxon>Actinomycetes</taxon>
        <taxon>Catenulisporales</taxon>
        <taxon>Catenulisporaceae</taxon>
        <taxon>Catenulispora</taxon>
    </lineage>
</organism>
<keyword evidence="1" id="KW-0378">Hydrolase</keyword>
<dbReference type="InterPro" id="IPR023198">
    <property type="entry name" value="PGP-like_dom2"/>
</dbReference>
<protein>
    <submittedName>
        <fullName evidence="1">HAD-IA family hydrolase</fullName>
    </submittedName>
</protein>
<dbReference type="Proteomes" id="UP001500751">
    <property type="component" value="Unassembled WGS sequence"/>
</dbReference>
<accession>A0ABN2VIY4</accession>
<reference evidence="1 2" key="1">
    <citation type="journal article" date="2019" name="Int. J. Syst. Evol. Microbiol.">
        <title>The Global Catalogue of Microorganisms (GCM) 10K type strain sequencing project: providing services to taxonomists for standard genome sequencing and annotation.</title>
        <authorList>
            <consortium name="The Broad Institute Genomics Platform"/>
            <consortium name="The Broad Institute Genome Sequencing Center for Infectious Disease"/>
            <person name="Wu L."/>
            <person name="Ma J."/>
        </authorList>
    </citation>
    <scope>NUCLEOTIDE SEQUENCE [LARGE SCALE GENOMIC DNA]</scope>
    <source>
        <strain evidence="1 2">JCM 16014</strain>
    </source>
</reference>
<dbReference type="InterPro" id="IPR036412">
    <property type="entry name" value="HAD-like_sf"/>
</dbReference>
<dbReference type="Gene3D" id="1.10.150.240">
    <property type="entry name" value="Putative phosphatase, domain 2"/>
    <property type="match status" value="1"/>
</dbReference>
<dbReference type="PANTHER" id="PTHR43434:SF1">
    <property type="entry name" value="PHOSPHOGLYCOLATE PHOSPHATASE"/>
    <property type="match status" value="1"/>
</dbReference>
<evidence type="ECO:0000313" key="2">
    <source>
        <dbReference type="Proteomes" id="UP001500751"/>
    </source>
</evidence>
<dbReference type="SUPFAM" id="SSF56784">
    <property type="entry name" value="HAD-like"/>
    <property type="match status" value="1"/>
</dbReference>
<name>A0ABN2VIY4_9ACTN</name>
<dbReference type="SFLD" id="SFLDS00003">
    <property type="entry name" value="Haloacid_Dehalogenase"/>
    <property type="match status" value="1"/>
</dbReference>